<name>A0A7T1ALY1_ATRLM</name>
<proteinExistence type="inferred from homology"/>
<protein>
    <submittedName>
        <fullName evidence="9">Biopolymer transport protein ExbD</fullName>
    </submittedName>
</protein>
<evidence type="ECO:0000256" key="5">
    <source>
        <dbReference type="ARBA" id="ARBA00022989"/>
    </source>
</evidence>
<keyword evidence="4 7" id="KW-0812">Transmembrane</keyword>
<evidence type="ECO:0000256" key="2">
    <source>
        <dbReference type="ARBA" id="ARBA00005811"/>
    </source>
</evidence>
<dbReference type="Gene3D" id="3.30.420.270">
    <property type="match status" value="1"/>
</dbReference>
<dbReference type="Proteomes" id="UP000594463">
    <property type="component" value="Chromosome"/>
</dbReference>
<evidence type="ECO:0000313" key="9">
    <source>
        <dbReference type="EMBL" id="QPM68349.1"/>
    </source>
</evidence>
<dbReference type="GO" id="GO:0015031">
    <property type="term" value="P:protein transport"/>
    <property type="evidence" value="ECO:0007669"/>
    <property type="project" value="UniProtKB-KW"/>
</dbReference>
<dbReference type="GO" id="GO:0022857">
    <property type="term" value="F:transmembrane transporter activity"/>
    <property type="evidence" value="ECO:0007669"/>
    <property type="project" value="InterPro"/>
</dbReference>
<evidence type="ECO:0000256" key="3">
    <source>
        <dbReference type="ARBA" id="ARBA00022475"/>
    </source>
</evidence>
<keyword evidence="7" id="KW-0653">Protein transport</keyword>
<keyword evidence="7" id="KW-0813">Transport</keyword>
<evidence type="ECO:0000256" key="6">
    <source>
        <dbReference type="ARBA" id="ARBA00023136"/>
    </source>
</evidence>
<dbReference type="GO" id="GO:0005886">
    <property type="term" value="C:plasma membrane"/>
    <property type="evidence" value="ECO:0007669"/>
    <property type="project" value="UniProtKB-SubCell"/>
</dbReference>
<evidence type="ECO:0000256" key="1">
    <source>
        <dbReference type="ARBA" id="ARBA00004162"/>
    </source>
</evidence>
<evidence type="ECO:0000313" key="10">
    <source>
        <dbReference type="Proteomes" id="UP000594463"/>
    </source>
</evidence>
<keyword evidence="3" id="KW-1003">Cell membrane</keyword>
<evidence type="ECO:0000256" key="7">
    <source>
        <dbReference type="RuleBase" id="RU003879"/>
    </source>
</evidence>
<feature type="transmembrane region" description="Helical" evidence="8">
    <location>
        <begin position="21"/>
        <end position="40"/>
    </location>
</feature>
<dbReference type="InterPro" id="IPR003400">
    <property type="entry name" value="ExbD"/>
</dbReference>
<dbReference type="RefSeq" id="WP_218110861.1">
    <property type="nucleotide sequence ID" value="NZ_CP065383.1"/>
</dbReference>
<reference evidence="9 10" key="1">
    <citation type="journal article" date="2021" name="Nat. Commun.">
        <title>Isolation of a member of the candidate phylum Atribacteria reveals a unique cell membrane structure.</title>
        <authorList>
            <person name="Taiki K."/>
            <person name="Nobu M.K."/>
            <person name="Kusada H."/>
            <person name="Meng X.-Y."/>
            <person name="Hosoki N."/>
            <person name="Uematsu K."/>
            <person name="Yoshioka H."/>
            <person name="Kamagata Y."/>
            <person name="Tamaki H."/>
        </authorList>
    </citation>
    <scope>NUCLEOTIDE SEQUENCE [LARGE SCALE GENOMIC DNA]</scope>
    <source>
        <strain evidence="9 10">RT761</strain>
    </source>
</reference>
<keyword evidence="5 8" id="KW-1133">Transmembrane helix</keyword>
<dbReference type="KEGG" id="alam:RT761_01567"/>
<organism evidence="9 10">
    <name type="scientific">Atribacter laminatus</name>
    <dbReference type="NCBI Taxonomy" id="2847778"/>
    <lineage>
        <taxon>Bacteria</taxon>
        <taxon>Pseudomonadati</taxon>
        <taxon>Atribacterota</taxon>
        <taxon>Atribacteria</taxon>
        <taxon>Atribacterales</taxon>
        <taxon>Atribacteraceae</taxon>
        <taxon>Atribacter</taxon>
    </lineage>
</organism>
<dbReference type="PANTHER" id="PTHR30558">
    <property type="entry name" value="EXBD MEMBRANE COMPONENT OF PMF-DRIVEN MACROMOLECULE IMPORT SYSTEM"/>
    <property type="match status" value="1"/>
</dbReference>
<dbReference type="EMBL" id="CP065383">
    <property type="protein sequence ID" value="QPM68349.1"/>
    <property type="molecule type" value="Genomic_DNA"/>
</dbReference>
<gene>
    <name evidence="9" type="primary">exbD</name>
    <name evidence="9" type="ORF">RT761_01567</name>
</gene>
<dbReference type="Pfam" id="PF02472">
    <property type="entry name" value="ExbD"/>
    <property type="match status" value="1"/>
</dbReference>
<evidence type="ECO:0000256" key="4">
    <source>
        <dbReference type="ARBA" id="ARBA00022692"/>
    </source>
</evidence>
<evidence type="ECO:0000256" key="8">
    <source>
        <dbReference type="SAM" id="Phobius"/>
    </source>
</evidence>
<accession>A0A7T1ALY1</accession>
<keyword evidence="6 8" id="KW-0472">Membrane</keyword>
<sequence>MFRFRQKKQRRQPEINLTPMIDVVLQLIIFFIVTTTFISIESGAKVNLPSADFSKIEEAKTITVTITENNMLYVNGALVDAKELPSSVVVALRNEPEATVIVEADKQVLHGKVVSVMDVLKKAGAEKIAIATQPTKEE</sequence>
<dbReference type="AlphaFoldDB" id="A0A7T1ALY1"/>
<keyword evidence="10" id="KW-1185">Reference proteome</keyword>
<comment type="similarity">
    <text evidence="2 7">Belongs to the ExbD/TolR family.</text>
</comment>
<comment type="subcellular location">
    <subcellularLocation>
        <location evidence="1">Cell membrane</location>
        <topology evidence="1">Single-pass membrane protein</topology>
    </subcellularLocation>
    <subcellularLocation>
        <location evidence="7">Cell membrane</location>
        <topology evidence="7">Single-pass type II membrane protein</topology>
    </subcellularLocation>
</comment>